<dbReference type="AlphaFoldDB" id="A0A0F9FR98"/>
<name>A0A0F9FR98_9ZZZZ</name>
<evidence type="ECO:0000313" key="2">
    <source>
        <dbReference type="EMBL" id="KKL59860.1"/>
    </source>
</evidence>
<organism evidence="2">
    <name type="scientific">marine sediment metagenome</name>
    <dbReference type="NCBI Taxonomy" id="412755"/>
    <lineage>
        <taxon>unclassified sequences</taxon>
        <taxon>metagenomes</taxon>
        <taxon>ecological metagenomes</taxon>
    </lineage>
</organism>
<dbReference type="EMBL" id="LAZR01029343">
    <property type="protein sequence ID" value="KKL59860.1"/>
    <property type="molecule type" value="Genomic_DNA"/>
</dbReference>
<sequence>QVAFKEAASDRRVLDILDLSKETAAHYQLLMDLHTSLGIEADESAPRGGGGGGGGFTPKPRMATPASAIAFTIADGSQWLDYRASKVDGSVKPKFPDFKTADGKESVYEFGLDGAPTPQFAELAAAADGITALTDPF</sequence>
<feature type="compositionally biased region" description="Gly residues" evidence="1">
    <location>
        <begin position="47"/>
        <end position="56"/>
    </location>
</feature>
<evidence type="ECO:0000256" key="1">
    <source>
        <dbReference type="SAM" id="MobiDB-lite"/>
    </source>
</evidence>
<comment type="caution">
    <text evidence="2">The sequence shown here is derived from an EMBL/GenBank/DDBJ whole genome shotgun (WGS) entry which is preliminary data.</text>
</comment>
<accession>A0A0F9FR98</accession>
<feature type="non-terminal residue" evidence="2">
    <location>
        <position position="1"/>
    </location>
</feature>
<protein>
    <submittedName>
        <fullName evidence="2">Uncharacterized protein</fullName>
    </submittedName>
</protein>
<gene>
    <name evidence="2" type="ORF">LCGC14_2211070</name>
</gene>
<feature type="region of interest" description="Disordered" evidence="1">
    <location>
        <begin position="41"/>
        <end position="61"/>
    </location>
</feature>
<proteinExistence type="predicted"/>
<reference evidence="2" key="1">
    <citation type="journal article" date="2015" name="Nature">
        <title>Complex archaea that bridge the gap between prokaryotes and eukaryotes.</title>
        <authorList>
            <person name="Spang A."/>
            <person name="Saw J.H."/>
            <person name="Jorgensen S.L."/>
            <person name="Zaremba-Niedzwiedzka K."/>
            <person name="Martijn J."/>
            <person name="Lind A.E."/>
            <person name="van Eijk R."/>
            <person name="Schleper C."/>
            <person name="Guy L."/>
            <person name="Ettema T.J."/>
        </authorList>
    </citation>
    <scope>NUCLEOTIDE SEQUENCE</scope>
</reference>